<accession>A0A430A2H8</accession>
<keyword evidence="3" id="KW-0862">Zinc</keyword>
<proteinExistence type="predicted"/>
<dbReference type="Gene3D" id="3.20.20.70">
    <property type="entry name" value="Aldolase class I"/>
    <property type="match status" value="1"/>
</dbReference>
<dbReference type="GO" id="GO:0005975">
    <property type="term" value="P:carbohydrate metabolic process"/>
    <property type="evidence" value="ECO:0007669"/>
    <property type="project" value="InterPro"/>
</dbReference>
<dbReference type="GO" id="GO:0016832">
    <property type="term" value="F:aldehyde-lyase activity"/>
    <property type="evidence" value="ECO:0007669"/>
    <property type="project" value="InterPro"/>
</dbReference>
<sequence>MIIPMHELLKEAKKGKYGVAAPNVFNRETIEACFLAAKELRAPIILDVAGVHGIYECADIARFYERRYPEVPVALNLDHGGPYEDIVNAIHAGFSSVMIDRSQSSFEDNVKETSEIVKIAHACGISVEAELGHVGQAYEYDKTRDSGLTRPEEASDFLKQTQVDCLAVAVGTSHGVYQGECKIDFPLLDTLAAQIEQPLVLHGGSGSGDENLRKTIEHGIQKVNLNTDLVMSGLDRIQASCKNNFEIKVPAGVNMDEFTTKRMNMQQLYALGADGYKEKLMHYMKLFKSNGRW</sequence>
<feature type="binding site" evidence="3">
    <location>
        <position position="79"/>
    </location>
    <ligand>
        <name>Zn(2+)</name>
        <dbReference type="ChEBI" id="CHEBI:29105"/>
        <label>1</label>
        <note>catalytic</note>
    </ligand>
</feature>
<dbReference type="Proteomes" id="UP000287857">
    <property type="component" value="Unassembled WGS sequence"/>
</dbReference>
<dbReference type="InterPro" id="IPR013785">
    <property type="entry name" value="Aldolase_TIM"/>
</dbReference>
<dbReference type="InterPro" id="IPR050246">
    <property type="entry name" value="Class_II_FBP_aldolase"/>
</dbReference>
<feature type="binding site" evidence="3">
    <location>
        <position position="130"/>
    </location>
    <ligand>
        <name>Zn(2+)</name>
        <dbReference type="ChEBI" id="CHEBI:29105"/>
        <label>2</label>
    </ligand>
</feature>
<reference evidence="4 5" key="1">
    <citation type="submission" date="2017-05" db="EMBL/GenBank/DDBJ databases">
        <title>Vagococcus spp. assemblies.</title>
        <authorList>
            <person name="Gulvik C.A."/>
        </authorList>
    </citation>
    <scope>NUCLEOTIDE SEQUENCE [LARGE SCALE GENOMIC DNA]</scope>
    <source>
        <strain evidence="4 5">SS1995</strain>
    </source>
</reference>
<dbReference type="OrthoDB" id="9803995at2"/>
<evidence type="ECO:0000313" key="5">
    <source>
        <dbReference type="Proteomes" id="UP000287857"/>
    </source>
</evidence>
<feature type="binding site" evidence="2">
    <location>
        <begin position="203"/>
        <end position="205"/>
    </location>
    <ligand>
        <name>dihydroxyacetone phosphate</name>
        <dbReference type="ChEBI" id="CHEBI:57642"/>
    </ligand>
</feature>
<dbReference type="EMBL" id="NGJS01000001">
    <property type="protein sequence ID" value="RSU00646.1"/>
    <property type="molecule type" value="Genomic_DNA"/>
</dbReference>
<evidence type="ECO:0000256" key="1">
    <source>
        <dbReference type="PIRSR" id="PIRSR001359-1"/>
    </source>
</evidence>
<gene>
    <name evidence="4" type="ORF">CBF37_01140</name>
</gene>
<feature type="active site" description="Proton donor" evidence="1">
    <location>
        <position position="78"/>
    </location>
</feature>
<dbReference type="AlphaFoldDB" id="A0A430A2H8"/>
<keyword evidence="5" id="KW-1185">Reference proteome</keyword>
<feature type="binding site" evidence="2">
    <location>
        <begin position="224"/>
        <end position="227"/>
    </location>
    <ligand>
        <name>dihydroxyacetone phosphate</name>
        <dbReference type="ChEBI" id="CHEBI:57642"/>
    </ligand>
</feature>
<dbReference type="PANTHER" id="PTHR30304">
    <property type="entry name" value="D-TAGATOSE-1,6-BISPHOSPHATE ALDOLASE"/>
    <property type="match status" value="1"/>
</dbReference>
<dbReference type="GO" id="GO:0008270">
    <property type="term" value="F:zinc ion binding"/>
    <property type="evidence" value="ECO:0007669"/>
    <property type="project" value="InterPro"/>
</dbReference>
<dbReference type="CDD" id="cd00947">
    <property type="entry name" value="TBP_aldolase_IIB"/>
    <property type="match status" value="1"/>
</dbReference>
<feature type="binding site" evidence="3">
    <location>
        <position position="100"/>
    </location>
    <ligand>
        <name>Zn(2+)</name>
        <dbReference type="ChEBI" id="CHEBI:29105"/>
        <label>2</label>
    </ligand>
</feature>
<evidence type="ECO:0000313" key="4">
    <source>
        <dbReference type="EMBL" id="RSU00646.1"/>
    </source>
</evidence>
<evidence type="ECO:0000256" key="3">
    <source>
        <dbReference type="PIRSR" id="PIRSR001359-3"/>
    </source>
</evidence>
<dbReference type="SUPFAM" id="SSF51569">
    <property type="entry name" value="Aldolase"/>
    <property type="match status" value="1"/>
</dbReference>
<name>A0A430A2H8_9ENTE</name>
<evidence type="ECO:0000256" key="2">
    <source>
        <dbReference type="PIRSR" id="PIRSR001359-2"/>
    </source>
</evidence>
<dbReference type="RefSeq" id="WP_105467013.1">
    <property type="nucleotide sequence ID" value="NZ_NGJS01000001.1"/>
</dbReference>
<feature type="binding site" evidence="3">
    <location>
        <position position="202"/>
    </location>
    <ligand>
        <name>Zn(2+)</name>
        <dbReference type="ChEBI" id="CHEBI:29105"/>
        <label>1</label>
        <note>catalytic</note>
    </ligand>
</feature>
<organism evidence="4 5">
    <name type="scientific">Vagococcus vulneris</name>
    <dbReference type="NCBI Taxonomy" id="1977869"/>
    <lineage>
        <taxon>Bacteria</taxon>
        <taxon>Bacillati</taxon>
        <taxon>Bacillota</taxon>
        <taxon>Bacilli</taxon>
        <taxon>Lactobacillales</taxon>
        <taxon>Enterococcaceae</taxon>
        <taxon>Vagococcus</taxon>
    </lineage>
</organism>
<feature type="binding site" evidence="2">
    <location>
        <position position="175"/>
    </location>
    <ligand>
        <name>dihydroxyacetone phosphate</name>
        <dbReference type="ChEBI" id="CHEBI:57642"/>
    </ligand>
</feature>
<protein>
    <submittedName>
        <fullName evidence="4">Fructose-bisphosphate aldolase</fullName>
    </submittedName>
</protein>
<keyword evidence="3" id="KW-0479">Metal-binding</keyword>
<dbReference type="Pfam" id="PF01116">
    <property type="entry name" value="F_bP_aldolase"/>
    <property type="match status" value="1"/>
</dbReference>
<dbReference type="InterPro" id="IPR000771">
    <property type="entry name" value="FBA_II"/>
</dbReference>
<dbReference type="PIRSF" id="PIRSF001359">
    <property type="entry name" value="F_bP_aldolase_II"/>
    <property type="match status" value="1"/>
</dbReference>
<comment type="caution">
    <text evidence="4">The sequence shown here is derived from an EMBL/GenBank/DDBJ whole genome shotgun (WGS) entry which is preliminary data.</text>
</comment>
<feature type="binding site" evidence="3">
    <location>
        <position position="174"/>
    </location>
    <ligand>
        <name>Zn(2+)</name>
        <dbReference type="ChEBI" id="CHEBI:29105"/>
        <label>1</label>
        <note>catalytic</note>
    </ligand>
</feature>
<comment type="cofactor">
    <cofactor evidence="3">
        <name>Zn(2+)</name>
        <dbReference type="ChEBI" id="CHEBI:29105"/>
    </cofactor>
    <text evidence="3">Binds 2 Zn(2+) ions per subunit. One is catalytic and the other provides a structural contribution.</text>
</comment>
<dbReference type="PANTHER" id="PTHR30304:SF0">
    <property type="entry name" value="D-TAGATOSE-1,6-BISPHOSPHATE ALDOLASE SUBUNIT GATY-RELATED"/>
    <property type="match status" value="1"/>
</dbReference>
<dbReference type="NCBIfam" id="TIGR00167">
    <property type="entry name" value="cbbA"/>
    <property type="match status" value="1"/>
</dbReference>